<reference evidence="3" key="1">
    <citation type="submission" date="2020-01" db="EMBL/GenBank/DDBJ databases">
        <authorList>
            <person name="Chen W.-M."/>
        </authorList>
    </citation>
    <scope>NUCLEOTIDE SEQUENCE</scope>
    <source>
        <strain evidence="3">CYK-10</strain>
    </source>
</reference>
<name>A0AAE5BUB4_9RHOB</name>
<dbReference type="RefSeq" id="WP_168773872.1">
    <property type="nucleotide sequence ID" value="NZ_JAABNR010000004.1"/>
</dbReference>
<accession>A0AAE5BUB4</accession>
<comment type="caution">
    <text evidence="3">The sequence shown here is derived from an EMBL/GenBank/DDBJ whole genome shotgun (WGS) entry which is preliminary data.</text>
</comment>
<feature type="transmembrane region" description="Helical" evidence="1">
    <location>
        <begin position="62"/>
        <end position="79"/>
    </location>
</feature>
<organism evidence="3 4">
    <name type="scientific">Stagnihabitans tardus</name>
    <dbReference type="NCBI Taxonomy" id="2699202"/>
    <lineage>
        <taxon>Bacteria</taxon>
        <taxon>Pseudomonadati</taxon>
        <taxon>Pseudomonadota</taxon>
        <taxon>Alphaproteobacteria</taxon>
        <taxon>Rhodobacterales</taxon>
        <taxon>Paracoccaceae</taxon>
        <taxon>Stagnihabitans</taxon>
    </lineage>
</organism>
<dbReference type="Proteomes" id="UP001193501">
    <property type="component" value="Unassembled WGS sequence"/>
</dbReference>
<protein>
    <recommendedName>
        <fullName evidence="2">YcxB-like C-terminal domain-containing protein</fullName>
    </recommendedName>
</protein>
<dbReference type="Pfam" id="PF14317">
    <property type="entry name" value="YcxB"/>
    <property type="match status" value="1"/>
</dbReference>
<keyword evidence="1" id="KW-1133">Transmembrane helix</keyword>
<feature type="domain" description="YcxB-like C-terminal" evidence="2">
    <location>
        <begin position="103"/>
        <end position="161"/>
    </location>
</feature>
<evidence type="ECO:0000259" key="2">
    <source>
        <dbReference type="Pfam" id="PF14317"/>
    </source>
</evidence>
<dbReference type="AlphaFoldDB" id="A0AAE5BUB4"/>
<keyword evidence="1" id="KW-0812">Transmembrane</keyword>
<keyword evidence="4" id="KW-1185">Reference proteome</keyword>
<dbReference type="InterPro" id="IPR025588">
    <property type="entry name" value="YcxB-like_C"/>
</dbReference>
<feature type="transmembrane region" description="Helical" evidence="1">
    <location>
        <begin position="31"/>
        <end position="50"/>
    </location>
</feature>
<gene>
    <name evidence="3" type="ORF">GV832_05690</name>
</gene>
<evidence type="ECO:0000313" key="3">
    <source>
        <dbReference type="EMBL" id="NBZ87067.1"/>
    </source>
</evidence>
<sequence>METKAFTLEGYPLAKAMKLARRRGMPRGVRWAPLFLVLGALLLLTLPTLLHKFGLIDPRMAAWLPLVALALLWVGVLRFRSRSVTGVVAQAPILTGRLQVRLSDGGVILQSDLARHELTWAAISDIVPGPDGLLLITPGVSFFPIPSSAFASPAEMEAFTAAIRARIPVVKEPF</sequence>
<proteinExistence type="predicted"/>
<dbReference type="EMBL" id="JAABNR010000004">
    <property type="protein sequence ID" value="NBZ87067.1"/>
    <property type="molecule type" value="Genomic_DNA"/>
</dbReference>
<evidence type="ECO:0000256" key="1">
    <source>
        <dbReference type="SAM" id="Phobius"/>
    </source>
</evidence>
<evidence type="ECO:0000313" key="4">
    <source>
        <dbReference type="Proteomes" id="UP001193501"/>
    </source>
</evidence>
<keyword evidence="1" id="KW-0472">Membrane</keyword>